<dbReference type="Pfam" id="PF13515">
    <property type="entry name" value="FUSC_2"/>
    <property type="match status" value="1"/>
</dbReference>
<sequence>MTFYQELQLNQAGSKALIKASKSKKEKYRHIAVYLFKILLTVAFCTAFVMAFGAVFGEDNNIVGVVMLLCVLSFRYADLGIKNKDAMWAFAVIFAILAAGPRLANACGLVAECMIHIVCIMAIMILSCHNVLMFNHATLVLGYLLLYGYDVTGEAYLYRLVAIAAGAALTMAVYYRNHRKRTFKRTFKDLFKEVDFQSSRTQWQLRLALAIATALLLAGILHLPRRMWAGIAVMSVTLPFPEEIKGRVGGRIPGNIIGGLVFILIYCFVPKSLHSYIGIFGGIGVGLSATYGWQAVFNSLGAMAIAVSFLGLPGAVFYRVFHNAFGALYGMFFEKIYSRCIKA</sequence>
<feature type="transmembrane region" description="Helical" evidence="5">
    <location>
        <begin position="86"/>
        <end position="103"/>
    </location>
</feature>
<keyword evidence="4 5" id="KW-0472">Membrane</keyword>
<evidence type="ECO:0000256" key="4">
    <source>
        <dbReference type="ARBA" id="ARBA00023136"/>
    </source>
</evidence>
<dbReference type="InterPro" id="IPR049453">
    <property type="entry name" value="Memb_transporter_dom"/>
</dbReference>
<protein>
    <submittedName>
        <fullName evidence="7">FUSC family protein</fullName>
    </submittedName>
</protein>
<organism evidence="7 8">
    <name type="scientific">Lachnospira intestinalis</name>
    <dbReference type="NCBI Taxonomy" id="3133158"/>
    <lineage>
        <taxon>Bacteria</taxon>
        <taxon>Bacillati</taxon>
        <taxon>Bacillota</taxon>
        <taxon>Clostridia</taxon>
        <taxon>Lachnospirales</taxon>
        <taxon>Lachnospiraceae</taxon>
        <taxon>Lachnospira</taxon>
    </lineage>
</organism>
<keyword evidence="2 5" id="KW-0812">Transmembrane</keyword>
<proteinExistence type="predicted"/>
<comment type="caution">
    <text evidence="7">The sequence shown here is derived from an EMBL/GenBank/DDBJ whole genome shotgun (WGS) entry which is preliminary data.</text>
</comment>
<feature type="transmembrane region" description="Helical" evidence="5">
    <location>
        <begin position="207"/>
        <end position="228"/>
    </location>
</feature>
<feature type="transmembrane region" description="Helical" evidence="5">
    <location>
        <begin position="276"/>
        <end position="294"/>
    </location>
</feature>
<evidence type="ECO:0000313" key="8">
    <source>
        <dbReference type="Proteomes" id="UP001546774"/>
    </source>
</evidence>
<reference evidence="7" key="1">
    <citation type="submission" date="2024-03" db="EMBL/GenBank/DDBJ databases">
        <title>Human intestinal bacterial collection.</title>
        <authorList>
            <person name="Pauvert C."/>
            <person name="Hitch T.C.A."/>
            <person name="Clavel T."/>
        </authorList>
    </citation>
    <scope>NUCLEOTIDE SEQUENCE [LARGE SCALE GENOMIC DNA]</scope>
    <source>
        <strain evidence="7">CLA-AA-H89B</strain>
    </source>
</reference>
<comment type="subcellular location">
    <subcellularLocation>
        <location evidence="1">Membrane</location>
        <topology evidence="1">Multi-pass membrane protein</topology>
    </subcellularLocation>
</comment>
<feature type="domain" description="Integral membrane bound transporter" evidence="6">
    <location>
        <begin position="214"/>
        <end position="332"/>
    </location>
</feature>
<evidence type="ECO:0000256" key="2">
    <source>
        <dbReference type="ARBA" id="ARBA00022692"/>
    </source>
</evidence>
<feature type="transmembrane region" description="Helical" evidence="5">
    <location>
        <begin position="155"/>
        <end position="175"/>
    </location>
</feature>
<dbReference type="EMBL" id="JBBMFS010000005">
    <property type="protein sequence ID" value="MEQ2554769.1"/>
    <property type="molecule type" value="Genomic_DNA"/>
</dbReference>
<evidence type="ECO:0000313" key="7">
    <source>
        <dbReference type="EMBL" id="MEQ2554769.1"/>
    </source>
</evidence>
<feature type="transmembrane region" description="Helical" evidence="5">
    <location>
        <begin position="31"/>
        <end position="56"/>
    </location>
</feature>
<evidence type="ECO:0000259" key="6">
    <source>
        <dbReference type="Pfam" id="PF13515"/>
    </source>
</evidence>
<evidence type="ECO:0000256" key="3">
    <source>
        <dbReference type="ARBA" id="ARBA00022989"/>
    </source>
</evidence>
<evidence type="ECO:0000256" key="5">
    <source>
        <dbReference type="SAM" id="Phobius"/>
    </source>
</evidence>
<feature type="transmembrane region" description="Helical" evidence="5">
    <location>
        <begin position="300"/>
        <end position="321"/>
    </location>
</feature>
<keyword evidence="8" id="KW-1185">Reference proteome</keyword>
<accession>A0ABV1H4Y5</accession>
<gene>
    <name evidence="7" type="ORF">WMO37_07005</name>
</gene>
<name>A0ABV1H4Y5_9FIRM</name>
<evidence type="ECO:0000256" key="1">
    <source>
        <dbReference type="ARBA" id="ARBA00004141"/>
    </source>
</evidence>
<dbReference type="Proteomes" id="UP001546774">
    <property type="component" value="Unassembled WGS sequence"/>
</dbReference>
<keyword evidence="3 5" id="KW-1133">Transmembrane helix</keyword>
<feature type="transmembrane region" description="Helical" evidence="5">
    <location>
        <begin position="248"/>
        <end position="269"/>
    </location>
</feature>